<keyword evidence="3" id="KW-1003">Cell membrane</keyword>
<dbReference type="Proteomes" id="UP000004191">
    <property type="component" value="Unassembled WGS sequence"/>
</dbReference>
<evidence type="ECO:0000256" key="4">
    <source>
        <dbReference type="ARBA" id="ARBA00022519"/>
    </source>
</evidence>
<dbReference type="AlphaFoldDB" id="H3NPK7"/>
<feature type="transmembrane region" description="Helical" evidence="9">
    <location>
        <begin position="190"/>
        <end position="210"/>
    </location>
</feature>
<dbReference type="STRING" id="883114.HMPREF9709_01279"/>
<dbReference type="Pfam" id="PF04143">
    <property type="entry name" value="Sulf_transp"/>
    <property type="match status" value="1"/>
</dbReference>
<evidence type="ECO:0000256" key="5">
    <source>
        <dbReference type="ARBA" id="ARBA00022692"/>
    </source>
</evidence>
<comment type="subcellular location">
    <subcellularLocation>
        <location evidence="1">Cell inner membrane</location>
        <topology evidence="1">Multi-pass membrane protein</topology>
    </subcellularLocation>
</comment>
<keyword evidence="4" id="KW-0997">Cell inner membrane</keyword>
<dbReference type="GeneID" id="96999248"/>
<dbReference type="HOGENOM" id="CLU_050656_1_1_9"/>
<evidence type="ECO:0000256" key="2">
    <source>
        <dbReference type="ARBA" id="ARBA00022448"/>
    </source>
</evidence>
<name>H3NPK7_9FIRM</name>
<keyword evidence="7 9" id="KW-0472">Membrane</keyword>
<keyword evidence="11" id="KW-1185">Reference proteome</keyword>
<feature type="transmembrane region" description="Helical" evidence="9">
    <location>
        <begin position="150"/>
        <end position="170"/>
    </location>
</feature>
<feature type="transmembrane region" description="Helical" evidence="9">
    <location>
        <begin position="396"/>
        <end position="423"/>
    </location>
</feature>
<organism evidence="10 11">
    <name type="scientific">Helcococcus kunzii ATCC 51366</name>
    <dbReference type="NCBI Taxonomy" id="883114"/>
    <lineage>
        <taxon>Bacteria</taxon>
        <taxon>Bacillati</taxon>
        <taxon>Bacillota</taxon>
        <taxon>Tissierellia</taxon>
        <taxon>Tissierellales</taxon>
        <taxon>Peptoniphilaceae</taxon>
        <taxon>Helcococcus</taxon>
    </lineage>
</organism>
<feature type="transmembrane region" description="Helical" evidence="9">
    <location>
        <begin position="359"/>
        <end position="376"/>
    </location>
</feature>
<keyword evidence="2" id="KW-0813">Transport</keyword>
<dbReference type="eggNOG" id="COG2391">
    <property type="taxonomic scope" value="Bacteria"/>
</dbReference>
<dbReference type="PATRIC" id="fig|883114.3.peg.1270"/>
<dbReference type="PANTHER" id="PTHR30574:SF1">
    <property type="entry name" value="SULPHUR TRANSPORT DOMAIN-CONTAINING PROTEIN"/>
    <property type="match status" value="1"/>
</dbReference>
<dbReference type="PANTHER" id="PTHR30574">
    <property type="entry name" value="INNER MEMBRANE PROTEIN YEDE"/>
    <property type="match status" value="1"/>
</dbReference>
<keyword evidence="6 9" id="KW-1133">Transmembrane helix</keyword>
<feature type="transmembrane region" description="Helical" evidence="9">
    <location>
        <begin position="114"/>
        <end position="138"/>
    </location>
</feature>
<sequence length="433" mass="47332">MNKNKFIQPILGFILLVLLAIFGANLSEPKLGLYLFAGLMLGYTLTRSRYGFAGGIKRIYMRGEGSLTKALLLLLAVTSVIFFAMQMHAVLGGAVPSAIAKEGDKIIPGTQNVYFISLATVIGGIIFGIGMMLAGGCGSGTLADFGEGQGRALIAFIFFVIGSGPGYYALKVFEKTSLGKIGGKVYLPDYLGHWGALALTILLLLVLYYFTVRYENKRKKENTYMDPKGDYEEFELPLEESFTKERKFFSYGTYHKLFVERWSFTIGSLALAFGAIFVLATTNKPWGVSTPLLSLFVAVFKNIINLPEEIFGKYIDIANKGLLNDGGTIRNIGLFFGCTSAFLLSNRFKIDFDFKFKDALYFALGGFMLGFGARFGQGCNVGAMYSSITSFSLSGWVFLAAMSIGGVIGLKLFAGKVCTIGTLRKDQLKKLNK</sequence>
<dbReference type="InterPro" id="IPR007272">
    <property type="entry name" value="Sulf_transp_TsuA/YedE"/>
</dbReference>
<accession>H3NPK7</accession>
<keyword evidence="5 9" id="KW-0812">Transmembrane</keyword>
<evidence type="ECO:0000313" key="11">
    <source>
        <dbReference type="Proteomes" id="UP000004191"/>
    </source>
</evidence>
<dbReference type="RefSeq" id="WP_005398794.1">
    <property type="nucleotide sequence ID" value="NZ_JH601088.1"/>
</dbReference>
<evidence type="ECO:0000256" key="6">
    <source>
        <dbReference type="ARBA" id="ARBA00022989"/>
    </source>
</evidence>
<evidence type="ECO:0000256" key="3">
    <source>
        <dbReference type="ARBA" id="ARBA00022475"/>
    </source>
</evidence>
<evidence type="ECO:0000313" key="10">
    <source>
        <dbReference type="EMBL" id="EHR33235.1"/>
    </source>
</evidence>
<gene>
    <name evidence="10" type="ORF">HMPREF9709_01279</name>
</gene>
<feature type="transmembrane region" description="Helical" evidence="9">
    <location>
        <begin position="71"/>
        <end position="94"/>
    </location>
</feature>
<dbReference type="EMBL" id="AGEI01000024">
    <property type="protein sequence ID" value="EHR33235.1"/>
    <property type="molecule type" value="Genomic_DNA"/>
</dbReference>
<feature type="transmembrane region" description="Helical" evidence="9">
    <location>
        <begin position="262"/>
        <end position="280"/>
    </location>
</feature>
<reference evidence="10 11" key="1">
    <citation type="submission" date="2012-01" db="EMBL/GenBank/DDBJ databases">
        <title>The Genome Sequence of Helcococcus kunzii ATCC 51366.</title>
        <authorList>
            <consortium name="The Broad Institute Genome Sequencing Platform"/>
            <person name="Earl A."/>
            <person name="Ward D."/>
            <person name="Feldgarden M."/>
            <person name="Gevers D."/>
            <person name="Huys G."/>
            <person name="Young S.K."/>
            <person name="Zeng Q."/>
            <person name="Gargeya S."/>
            <person name="Fitzgerald M."/>
            <person name="Haas B."/>
            <person name="Abouelleil A."/>
            <person name="Alvarado L."/>
            <person name="Arachchi H.M."/>
            <person name="Berlin A."/>
            <person name="Chapman S.B."/>
            <person name="Gearin G."/>
            <person name="Goldberg J."/>
            <person name="Griggs A."/>
            <person name="Gujja S."/>
            <person name="Hansen M."/>
            <person name="Heiman D."/>
            <person name="Howarth C."/>
            <person name="Larimer J."/>
            <person name="Lui A."/>
            <person name="MacDonald P.J.P."/>
            <person name="McCowen C."/>
            <person name="Montmayeur A."/>
            <person name="Murphy C."/>
            <person name="Neiman D."/>
            <person name="Pearson M."/>
            <person name="Priest M."/>
            <person name="Roberts A."/>
            <person name="Saif S."/>
            <person name="Shea T."/>
            <person name="Sisk P."/>
            <person name="Stolte C."/>
            <person name="Sykes S."/>
            <person name="Wortman J."/>
            <person name="Nusbaum C."/>
            <person name="Birren B."/>
        </authorList>
    </citation>
    <scope>NUCLEOTIDE SEQUENCE [LARGE SCALE GENOMIC DNA]</scope>
    <source>
        <strain evidence="10 11">ATCC 51366</strain>
    </source>
</reference>
<dbReference type="GO" id="GO:0005886">
    <property type="term" value="C:plasma membrane"/>
    <property type="evidence" value="ECO:0007669"/>
    <property type="project" value="UniProtKB-SubCell"/>
</dbReference>
<dbReference type="OrthoDB" id="9794165at2"/>
<evidence type="ECO:0000256" key="8">
    <source>
        <dbReference type="ARBA" id="ARBA00035655"/>
    </source>
</evidence>
<evidence type="ECO:0000256" key="1">
    <source>
        <dbReference type="ARBA" id="ARBA00004429"/>
    </source>
</evidence>
<comment type="similarity">
    <text evidence="8">Belongs to the TsuA/YedE (TC 9.B.102) family.</text>
</comment>
<evidence type="ECO:0000256" key="7">
    <source>
        <dbReference type="ARBA" id="ARBA00023136"/>
    </source>
</evidence>
<proteinExistence type="inferred from homology"/>
<protein>
    <submittedName>
        <fullName evidence="10">Uncharacterized protein</fullName>
    </submittedName>
</protein>
<feature type="transmembrane region" description="Helical" evidence="9">
    <location>
        <begin position="33"/>
        <end position="50"/>
    </location>
</feature>
<comment type="caution">
    <text evidence="10">The sequence shown here is derived from an EMBL/GenBank/DDBJ whole genome shotgun (WGS) entry which is preliminary data.</text>
</comment>
<evidence type="ECO:0000256" key="9">
    <source>
        <dbReference type="SAM" id="Phobius"/>
    </source>
</evidence>